<reference evidence="1 2" key="2">
    <citation type="journal article" date="2017" name="Front. Plant Sci.">
        <title>Gene Classification and Mining of Molecular Markers Useful in Red Clover (Trifolium pratense) Breeding.</title>
        <authorList>
            <person name="Istvanek J."/>
            <person name="Dluhosova J."/>
            <person name="Dluhos P."/>
            <person name="Patkova L."/>
            <person name="Nedelnik J."/>
            <person name="Repkova J."/>
        </authorList>
    </citation>
    <scope>NUCLEOTIDE SEQUENCE [LARGE SCALE GENOMIC DNA]</scope>
    <source>
        <strain evidence="2">cv. Tatra</strain>
        <tissue evidence="1">Young leaves</tissue>
    </source>
</reference>
<protein>
    <submittedName>
        <fullName evidence="1">Uncharacterized protein</fullName>
    </submittedName>
</protein>
<reference evidence="1 2" key="1">
    <citation type="journal article" date="2014" name="Am. J. Bot.">
        <title>Genome assembly and annotation for red clover (Trifolium pratense; Fabaceae).</title>
        <authorList>
            <person name="Istvanek J."/>
            <person name="Jaros M."/>
            <person name="Krenek A."/>
            <person name="Repkova J."/>
        </authorList>
    </citation>
    <scope>NUCLEOTIDE SEQUENCE [LARGE SCALE GENOMIC DNA]</scope>
    <source>
        <strain evidence="2">cv. Tatra</strain>
        <tissue evidence="1">Young leaves</tissue>
    </source>
</reference>
<evidence type="ECO:0000313" key="1">
    <source>
        <dbReference type="EMBL" id="PNX81854.1"/>
    </source>
</evidence>
<evidence type="ECO:0000313" key="2">
    <source>
        <dbReference type="Proteomes" id="UP000236291"/>
    </source>
</evidence>
<dbReference type="EMBL" id="ASHM01040723">
    <property type="protein sequence ID" value="PNX81854.1"/>
    <property type="molecule type" value="Genomic_DNA"/>
</dbReference>
<proteinExistence type="predicted"/>
<accession>A0A2K3LTJ0</accession>
<dbReference type="Proteomes" id="UP000236291">
    <property type="component" value="Unassembled WGS sequence"/>
</dbReference>
<sequence length="53" mass="6218">MVHDDEDEFRRRRIESHGEIEVVLGFAIVIDEFHGCASVSGDFECLKRKRVQR</sequence>
<gene>
    <name evidence="1" type="ORF">L195_g037879</name>
</gene>
<comment type="caution">
    <text evidence="1">The sequence shown here is derived from an EMBL/GenBank/DDBJ whole genome shotgun (WGS) entry which is preliminary data.</text>
</comment>
<dbReference type="AlphaFoldDB" id="A0A2K3LTJ0"/>
<name>A0A2K3LTJ0_TRIPR</name>
<organism evidence="1 2">
    <name type="scientific">Trifolium pratense</name>
    <name type="common">Red clover</name>
    <dbReference type="NCBI Taxonomy" id="57577"/>
    <lineage>
        <taxon>Eukaryota</taxon>
        <taxon>Viridiplantae</taxon>
        <taxon>Streptophyta</taxon>
        <taxon>Embryophyta</taxon>
        <taxon>Tracheophyta</taxon>
        <taxon>Spermatophyta</taxon>
        <taxon>Magnoliopsida</taxon>
        <taxon>eudicotyledons</taxon>
        <taxon>Gunneridae</taxon>
        <taxon>Pentapetalae</taxon>
        <taxon>rosids</taxon>
        <taxon>fabids</taxon>
        <taxon>Fabales</taxon>
        <taxon>Fabaceae</taxon>
        <taxon>Papilionoideae</taxon>
        <taxon>50 kb inversion clade</taxon>
        <taxon>NPAAA clade</taxon>
        <taxon>Hologalegina</taxon>
        <taxon>IRL clade</taxon>
        <taxon>Trifolieae</taxon>
        <taxon>Trifolium</taxon>
    </lineage>
</organism>